<evidence type="ECO:0000259" key="11">
    <source>
        <dbReference type="Pfam" id="PF00593"/>
    </source>
</evidence>
<dbReference type="InterPro" id="IPR023996">
    <property type="entry name" value="TonB-dep_OMP_SusC/RagA"/>
</dbReference>
<comment type="similarity">
    <text evidence="8 9">Belongs to the TonB-dependent receptor family.</text>
</comment>
<evidence type="ECO:0000256" key="5">
    <source>
        <dbReference type="ARBA" id="ARBA00023077"/>
    </source>
</evidence>
<feature type="domain" description="TonB-dependent receptor plug" evidence="12">
    <location>
        <begin position="121"/>
        <end position="226"/>
    </location>
</feature>
<sequence length="1086" mass="118750">MKENLRSHLWLIILLLTTLCCTVSYAQEKKVTGKVSSAIDGTGIPGVNVQLKGTNVGTVTDADGQYSIEASGADATLVFSSIGYIKQEITVGTRSVIDTKLSDDIKSLTEVVVTGYASQRKQDITGAVTVINTKELTAVPAASVTQMLQGRAAGVTVGNDNSPGGGTMVRIRGFGSINNNSPLYVVDGVPTQGTLNQINPNDIESMQVLKDASAASIYGARAANGVVIITTKKGKPGAPSMTFDFYTGTQRPGKMLDLLNTKELGQYLYLSDLGAGKNPSATSPSAQYKFDENGNQTIADYIYPNVFGTLPSNYTYTNDIADPKLGTTAFNITKANKEGTDWQDVIFDPAPITNYQIGASGGSQNAKYAISANYFKQDGILKYTNYKRYSIRANTEFTKGKVTVGENLTFSYDERQGITNNDESNPIMFAIRVHPIIPVYDITGGPKELGGENTSAYNGFAGSRGSNLGNAPNPFARLYREKDNITKGTHVFGNAYAQVDILPGLTGRTSFGLEYNQSNRSEYFHRDIEAAEARNANSLNVINNLDRSFTWFNTLNYTKIFAGSHNINILVGTEAVKTYEAAFQASRSGFAFDDLDYRYLDAGSAAGLANAGAGAIRSALFSQFGKINYGYKDLLLADFTLRRDGSSRFSEAYRYGIFPAFSVGMRMTELGFMKPTRKVLDDLKLRFGWGKTGNQLIPNVYNAYTLYAADPLNNGYDINGTGSSIVGGFDLVQFGNAAGKWETNTSTNIGIDAVLLKSKLEVVLDFYNRKTTDMLTQIAMPRTAGTGTIPYTNIGEVSNKGFDIGINYRDRRGDFYYTLGVNFGHYKNNVEKLNNDPNSTIFGFATRLPAMSATKAGYPIASYYGYFVDGVIKDQAEADAAPKFGSYTREGVFKFRDVNGDGIITAADRTIIGSPHPDFNYGVNLNVGYKAFDLTAFGQGVYGNEIFNYTRYWTDFNVFQGNRSKDMLYNSWKQSGDNAKLPRLNSGDATSQQVSSYFLEDGSYFRIKNIQLTYTIPPMLLKKIKIASAQVYIQGQNMFTFTKYTGLDPDINLRRSGNNNEDKHLGVDEGAYPVSKSYLVGLRFGF</sequence>
<keyword evidence="3 8" id="KW-1134">Transmembrane beta strand</keyword>
<evidence type="ECO:0000256" key="6">
    <source>
        <dbReference type="ARBA" id="ARBA00023136"/>
    </source>
</evidence>
<keyword evidence="14" id="KW-1185">Reference proteome</keyword>
<dbReference type="InterPro" id="IPR008969">
    <property type="entry name" value="CarboxyPept-like_regulatory"/>
</dbReference>
<evidence type="ECO:0000313" key="14">
    <source>
        <dbReference type="Proteomes" id="UP000294850"/>
    </source>
</evidence>
<keyword evidence="13" id="KW-0675">Receptor</keyword>
<comment type="caution">
    <text evidence="13">The sequence shown here is derived from an EMBL/GenBank/DDBJ whole genome shotgun (WGS) entry which is preliminary data.</text>
</comment>
<evidence type="ECO:0000256" key="3">
    <source>
        <dbReference type="ARBA" id="ARBA00022452"/>
    </source>
</evidence>
<keyword evidence="4 8" id="KW-0812">Transmembrane</keyword>
<dbReference type="InterPro" id="IPR037066">
    <property type="entry name" value="Plug_dom_sf"/>
</dbReference>
<dbReference type="Gene3D" id="2.60.40.1120">
    <property type="entry name" value="Carboxypeptidase-like, regulatory domain"/>
    <property type="match status" value="1"/>
</dbReference>
<keyword evidence="5 9" id="KW-0798">TonB box</keyword>
<dbReference type="InterPro" id="IPR012910">
    <property type="entry name" value="Plug_dom"/>
</dbReference>
<dbReference type="InterPro" id="IPR023997">
    <property type="entry name" value="TonB-dep_OMP_SusC/RagA_CS"/>
</dbReference>
<feature type="signal peptide" evidence="10">
    <location>
        <begin position="1"/>
        <end position="26"/>
    </location>
</feature>
<dbReference type="InterPro" id="IPR036942">
    <property type="entry name" value="Beta-barrel_TonB_sf"/>
</dbReference>
<dbReference type="Proteomes" id="UP000294850">
    <property type="component" value="Unassembled WGS sequence"/>
</dbReference>
<dbReference type="EMBL" id="SMFL01000010">
    <property type="protein sequence ID" value="TDE11993.1"/>
    <property type="molecule type" value="Genomic_DNA"/>
</dbReference>
<dbReference type="SUPFAM" id="SSF56935">
    <property type="entry name" value="Porins"/>
    <property type="match status" value="1"/>
</dbReference>
<comment type="subcellular location">
    <subcellularLocation>
        <location evidence="1 8">Cell outer membrane</location>
        <topology evidence="1 8">Multi-pass membrane protein</topology>
    </subcellularLocation>
</comment>
<keyword evidence="6 8" id="KW-0472">Membrane</keyword>
<evidence type="ECO:0000313" key="13">
    <source>
        <dbReference type="EMBL" id="TDE11993.1"/>
    </source>
</evidence>
<evidence type="ECO:0000256" key="9">
    <source>
        <dbReference type="RuleBase" id="RU003357"/>
    </source>
</evidence>
<evidence type="ECO:0000256" key="8">
    <source>
        <dbReference type="PROSITE-ProRule" id="PRU01360"/>
    </source>
</evidence>
<dbReference type="InterPro" id="IPR000531">
    <property type="entry name" value="Beta-barrel_TonB"/>
</dbReference>
<dbReference type="Pfam" id="PF13715">
    <property type="entry name" value="CarbopepD_reg_2"/>
    <property type="match status" value="1"/>
</dbReference>
<evidence type="ECO:0000256" key="2">
    <source>
        <dbReference type="ARBA" id="ARBA00022448"/>
    </source>
</evidence>
<dbReference type="RefSeq" id="WP_131960703.1">
    <property type="nucleotide sequence ID" value="NZ_SMFL01000010.1"/>
</dbReference>
<protein>
    <submittedName>
        <fullName evidence="13">TonB-dependent receptor</fullName>
    </submittedName>
</protein>
<name>A0A4R5DMS0_9BACT</name>
<dbReference type="OrthoDB" id="9768177at2"/>
<feature type="domain" description="TonB-dependent receptor-like beta-barrel" evidence="11">
    <location>
        <begin position="452"/>
        <end position="934"/>
    </location>
</feature>
<organism evidence="13 14">
    <name type="scientific">Dyadobacter psychrotolerans</name>
    <dbReference type="NCBI Taxonomy" id="2541721"/>
    <lineage>
        <taxon>Bacteria</taxon>
        <taxon>Pseudomonadati</taxon>
        <taxon>Bacteroidota</taxon>
        <taxon>Cytophagia</taxon>
        <taxon>Cytophagales</taxon>
        <taxon>Spirosomataceae</taxon>
        <taxon>Dyadobacter</taxon>
    </lineage>
</organism>
<evidence type="ECO:0000256" key="4">
    <source>
        <dbReference type="ARBA" id="ARBA00022692"/>
    </source>
</evidence>
<gene>
    <name evidence="13" type="ORF">E0F88_23345</name>
</gene>
<evidence type="ECO:0000259" key="12">
    <source>
        <dbReference type="Pfam" id="PF07715"/>
    </source>
</evidence>
<dbReference type="InterPro" id="IPR039426">
    <property type="entry name" value="TonB-dep_rcpt-like"/>
</dbReference>
<dbReference type="PROSITE" id="PS52016">
    <property type="entry name" value="TONB_DEPENDENT_REC_3"/>
    <property type="match status" value="1"/>
</dbReference>
<evidence type="ECO:0000256" key="10">
    <source>
        <dbReference type="SAM" id="SignalP"/>
    </source>
</evidence>
<dbReference type="Gene3D" id="2.170.130.10">
    <property type="entry name" value="TonB-dependent receptor, plug domain"/>
    <property type="match status" value="1"/>
</dbReference>
<reference evidence="13 14" key="1">
    <citation type="submission" date="2019-03" db="EMBL/GenBank/DDBJ databases">
        <title>Dyadobacter AR-3-6 sp. nov., isolated from arctic soil.</title>
        <authorList>
            <person name="Chaudhary D.K."/>
        </authorList>
    </citation>
    <scope>NUCLEOTIDE SEQUENCE [LARGE SCALE GENOMIC DNA]</scope>
    <source>
        <strain evidence="13 14">AR-3-6</strain>
    </source>
</reference>
<keyword evidence="7 8" id="KW-0998">Cell outer membrane</keyword>
<dbReference type="AlphaFoldDB" id="A0A4R5DMS0"/>
<proteinExistence type="inferred from homology"/>
<dbReference type="Pfam" id="PF00593">
    <property type="entry name" value="TonB_dep_Rec_b-barrel"/>
    <property type="match status" value="1"/>
</dbReference>
<dbReference type="SUPFAM" id="SSF49464">
    <property type="entry name" value="Carboxypeptidase regulatory domain-like"/>
    <property type="match status" value="1"/>
</dbReference>
<evidence type="ECO:0000256" key="1">
    <source>
        <dbReference type="ARBA" id="ARBA00004571"/>
    </source>
</evidence>
<keyword evidence="10" id="KW-0732">Signal</keyword>
<dbReference type="NCBIfam" id="TIGR04056">
    <property type="entry name" value="OMP_RagA_SusC"/>
    <property type="match status" value="1"/>
</dbReference>
<dbReference type="NCBIfam" id="TIGR04057">
    <property type="entry name" value="SusC_RagA_signa"/>
    <property type="match status" value="1"/>
</dbReference>
<feature type="chain" id="PRO_5020493335" evidence="10">
    <location>
        <begin position="27"/>
        <end position="1086"/>
    </location>
</feature>
<dbReference type="Gene3D" id="2.40.170.20">
    <property type="entry name" value="TonB-dependent receptor, beta-barrel domain"/>
    <property type="match status" value="1"/>
</dbReference>
<dbReference type="GO" id="GO:0009279">
    <property type="term" value="C:cell outer membrane"/>
    <property type="evidence" value="ECO:0007669"/>
    <property type="project" value="UniProtKB-SubCell"/>
</dbReference>
<dbReference type="Pfam" id="PF07715">
    <property type="entry name" value="Plug"/>
    <property type="match status" value="1"/>
</dbReference>
<keyword evidence="2 8" id="KW-0813">Transport</keyword>
<evidence type="ECO:0000256" key="7">
    <source>
        <dbReference type="ARBA" id="ARBA00023237"/>
    </source>
</evidence>
<accession>A0A4R5DMS0</accession>